<feature type="transmembrane region" description="Helical" evidence="1">
    <location>
        <begin position="74"/>
        <end position="96"/>
    </location>
</feature>
<keyword evidence="1" id="KW-0472">Membrane</keyword>
<sequence length="404" mass="44816">MAAVCLIPVYALLLVYLARWSLKWLSVCSLRFTGKGVKILVIVLWIFFGASPGIAFLLPAGTGIRRIMEYIGNYWLGIVLYMAIVVAVFDLVRVLWKHFRKRTPQSVHLRRNRMLAGVLGLVLIAGISGYGMVNAAIIRTTPYQVSIPKDGGKLSSLKIVLAADLHLGYSVGKTQMRQMVEKINRESPDLVVIAGDVFDNDYEAMDDPEALISILQGIQSKYGVYACYGNHDVSEKILAGFTFDRAGEKKESDPRMDSFLERAGIRLLKEEWELIDGSFYLYGRPDQERPGRGVEVRKTPAELTAGLDAEKTIVVLDHEPRELQELADAGVDLDLCGHTHNGQVFPGNLLIRLFWENACGYMQKDGMHNIVTSGVGLFGPNMRVATVPEICIVNVNFSGSPPQK</sequence>
<gene>
    <name evidence="3" type="ORF">NE695_18065</name>
</gene>
<proteinExistence type="predicted"/>
<dbReference type="PANTHER" id="PTHR31302:SF0">
    <property type="entry name" value="TRANSMEMBRANE PROTEIN WITH METALLOPHOSPHOESTERASE DOMAIN"/>
    <property type="match status" value="1"/>
</dbReference>
<evidence type="ECO:0000313" key="4">
    <source>
        <dbReference type="Proteomes" id="UP001524473"/>
    </source>
</evidence>
<evidence type="ECO:0000256" key="1">
    <source>
        <dbReference type="SAM" id="Phobius"/>
    </source>
</evidence>
<name>A0ABT1S4D7_9FIRM</name>
<protein>
    <submittedName>
        <fullName evidence="3">Metallophosphoesterase</fullName>
    </submittedName>
</protein>
<dbReference type="InterPro" id="IPR051158">
    <property type="entry name" value="Metallophosphoesterase_sf"/>
</dbReference>
<dbReference type="InterPro" id="IPR004843">
    <property type="entry name" value="Calcineurin-like_PHP"/>
</dbReference>
<dbReference type="Proteomes" id="UP001524473">
    <property type="component" value="Unassembled WGS sequence"/>
</dbReference>
<evidence type="ECO:0000313" key="3">
    <source>
        <dbReference type="EMBL" id="MCQ4841808.1"/>
    </source>
</evidence>
<dbReference type="GeneID" id="90530998"/>
<reference evidence="3 4" key="1">
    <citation type="submission" date="2022-06" db="EMBL/GenBank/DDBJ databases">
        <title>Isolation of gut microbiota from human fecal samples.</title>
        <authorList>
            <person name="Pamer E.G."/>
            <person name="Barat B."/>
            <person name="Waligurski E."/>
            <person name="Medina S."/>
            <person name="Paddock L."/>
            <person name="Mostad J."/>
        </authorList>
    </citation>
    <scope>NUCLEOTIDE SEQUENCE [LARGE SCALE GENOMIC DNA]</scope>
    <source>
        <strain evidence="3 4">DFI.9.73</strain>
    </source>
</reference>
<dbReference type="CDD" id="cd07385">
    <property type="entry name" value="MPP_YkuE_C"/>
    <property type="match status" value="1"/>
</dbReference>
<feature type="transmembrane region" description="Helical" evidence="1">
    <location>
        <begin position="39"/>
        <end position="62"/>
    </location>
</feature>
<dbReference type="Gene3D" id="3.60.21.10">
    <property type="match status" value="1"/>
</dbReference>
<keyword evidence="1" id="KW-0812">Transmembrane</keyword>
<dbReference type="Pfam" id="PF00149">
    <property type="entry name" value="Metallophos"/>
    <property type="match status" value="1"/>
</dbReference>
<dbReference type="SUPFAM" id="SSF56300">
    <property type="entry name" value="Metallo-dependent phosphatases"/>
    <property type="match status" value="1"/>
</dbReference>
<dbReference type="EMBL" id="JANFZH010000082">
    <property type="protein sequence ID" value="MCQ4841808.1"/>
    <property type="molecule type" value="Genomic_DNA"/>
</dbReference>
<dbReference type="RefSeq" id="WP_066859934.1">
    <property type="nucleotide sequence ID" value="NZ_CABKVV010000008.1"/>
</dbReference>
<dbReference type="InterPro" id="IPR029052">
    <property type="entry name" value="Metallo-depent_PP-like"/>
</dbReference>
<accession>A0ABT1S4D7</accession>
<evidence type="ECO:0000259" key="2">
    <source>
        <dbReference type="Pfam" id="PF00149"/>
    </source>
</evidence>
<comment type="caution">
    <text evidence="3">The sequence shown here is derived from an EMBL/GenBank/DDBJ whole genome shotgun (WGS) entry which is preliminary data.</text>
</comment>
<feature type="transmembrane region" description="Helical" evidence="1">
    <location>
        <begin position="6"/>
        <end position="27"/>
    </location>
</feature>
<feature type="domain" description="Calcineurin-like phosphoesterase" evidence="2">
    <location>
        <begin position="157"/>
        <end position="341"/>
    </location>
</feature>
<keyword evidence="1" id="KW-1133">Transmembrane helix</keyword>
<dbReference type="PANTHER" id="PTHR31302">
    <property type="entry name" value="TRANSMEMBRANE PROTEIN WITH METALLOPHOSPHOESTERASE DOMAIN-RELATED"/>
    <property type="match status" value="1"/>
</dbReference>
<organism evidence="3 4">
    <name type="scientific">Neglectibacter timonensis</name>
    <dbReference type="NCBI Taxonomy" id="1776382"/>
    <lineage>
        <taxon>Bacteria</taxon>
        <taxon>Bacillati</taxon>
        <taxon>Bacillota</taxon>
        <taxon>Clostridia</taxon>
        <taxon>Eubacteriales</taxon>
        <taxon>Oscillospiraceae</taxon>
        <taxon>Neglectibacter</taxon>
    </lineage>
</organism>
<feature type="transmembrane region" description="Helical" evidence="1">
    <location>
        <begin position="116"/>
        <end position="138"/>
    </location>
</feature>
<keyword evidence="4" id="KW-1185">Reference proteome</keyword>